<dbReference type="SUPFAM" id="SSF47986">
    <property type="entry name" value="DEATH domain"/>
    <property type="match status" value="1"/>
</dbReference>
<evidence type="ECO:0000313" key="2">
    <source>
        <dbReference type="EMBL" id="KAK3093663.1"/>
    </source>
</evidence>
<feature type="non-terminal residue" evidence="2">
    <location>
        <position position="1"/>
    </location>
</feature>
<name>A0AA88Y7G6_PINIB</name>
<gene>
    <name evidence="2" type="ORF">FSP39_018634</name>
</gene>
<proteinExistence type="predicted"/>
<protein>
    <recommendedName>
        <fullName evidence="1">Death domain-containing protein</fullName>
    </recommendedName>
</protein>
<keyword evidence="3" id="KW-1185">Reference proteome</keyword>
<reference evidence="2" key="1">
    <citation type="submission" date="2019-08" db="EMBL/GenBank/DDBJ databases">
        <title>The improved chromosome-level genome for the pearl oyster Pinctada fucata martensii using PacBio sequencing and Hi-C.</title>
        <authorList>
            <person name="Zheng Z."/>
        </authorList>
    </citation>
    <scope>NUCLEOTIDE SEQUENCE</scope>
    <source>
        <strain evidence="2">ZZ-2019</strain>
        <tissue evidence="2">Adductor muscle</tissue>
    </source>
</reference>
<feature type="domain" description="Death" evidence="1">
    <location>
        <begin position="26"/>
        <end position="94"/>
    </location>
</feature>
<dbReference type="Pfam" id="PF00531">
    <property type="entry name" value="Death"/>
    <property type="match status" value="1"/>
</dbReference>
<evidence type="ECO:0000259" key="1">
    <source>
        <dbReference type="PROSITE" id="PS50017"/>
    </source>
</evidence>
<dbReference type="InterPro" id="IPR000488">
    <property type="entry name" value="Death_dom"/>
</dbReference>
<dbReference type="EMBL" id="VSWD01000009">
    <property type="protein sequence ID" value="KAK3093663.1"/>
    <property type="molecule type" value="Genomic_DNA"/>
</dbReference>
<accession>A0AA88Y7G6</accession>
<dbReference type="InterPro" id="IPR011029">
    <property type="entry name" value="DEATH-like_dom_sf"/>
</dbReference>
<dbReference type="Proteomes" id="UP001186944">
    <property type="component" value="Unassembled WGS sequence"/>
</dbReference>
<dbReference type="GO" id="GO:0007165">
    <property type="term" value="P:signal transduction"/>
    <property type="evidence" value="ECO:0007669"/>
    <property type="project" value="InterPro"/>
</dbReference>
<dbReference type="Gene3D" id="1.10.533.10">
    <property type="entry name" value="Death Domain, Fas"/>
    <property type="match status" value="1"/>
</dbReference>
<dbReference type="PROSITE" id="PS50017">
    <property type="entry name" value="DEATH_DOMAIN"/>
    <property type="match status" value="1"/>
</dbReference>
<evidence type="ECO:0000313" key="3">
    <source>
        <dbReference type="Proteomes" id="UP001186944"/>
    </source>
</evidence>
<comment type="caution">
    <text evidence="2">The sequence shown here is derived from an EMBL/GenBank/DDBJ whole genome shotgun (WGS) entry which is preliminary data.</text>
</comment>
<sequence>INLMDLSQEVMECIQNNMDYSSSQYNWERLATLHGWSFGKIYQLRQRWKQRQVDSPFLELLGREEFQNYTLRQLREDLTKIPRKDILEKLKMYEERGELTPAKCAK</sequence>
<organism evidence="2 3">
    <name type="scientific">Pinctada imbricata</name>
    <name type="common">Atlantic pearl-oyster</name>
    <name type="synonym">Pinctada martensii</name>
    <dbReference type="NCBI Taxonomy" id="66713"/>
    <lineage>
        <taxon>Eukaryota</taxon>
        <taxon>Metazoa</taxon>
        <taxon>Spiralia</taxon>
        <taxon>Lophotrochozoa</taxon>
        <taxon>Mollusca</taxon>
        <taxon>Bivalvia</taxon>
        <taxon>Autobranchia</taxon>
        <taxon>Pteriomorphia</taxon>
        <taxon>Pterioida</taxon>
        <taxon>Pterioidea</taxon>
        <taxon>Pteriidae</taxon>
        <taxon>Pinctada</taxon>
    </lineage>
</organism>
<dbReference type="AlphaFoldDB" id="A0AA88Y7G6"/>